<name>A0A9W7BFA7_9STRA</name>
<dbReference type="Gene3D" id="1.25.40.10">
    <property type="entry name" value="Tetratricopeptide repeat domain"/>
    <property type="match status" value="1"/>
</dbReference>
<dbReference type="EMBL" id="BLQM01000363">
    <property type="protein sequence ID" value="GMH85689.1"/>
    <property type="molecule type" value="Genomic_DNA"/>
</dbReference>
<accession>A0A9W7BFA7</accession>
<reference evidence="2" key="1">
    <citation type="journal article" date="2023" name="Commun. Biol.">
        <title>Genome analysis of Parmales, the sister group of diatoms, reveals the evolutionary specialization of diatoms from phago-mixotrophs to photoautotrophs.</title>
        <authorList>
            <person name="Ban H."/>
            <person name="Sato S."/>
            <person name="Yoshikawa S."/>
            <person name="Yamada K."/>
            <person name="Nakamura Y."/>
            <person name="Ichinomiya M."/>
            <person name="Sato N."/>
            <person name="Blanc-Mathieu R."/>
            <person name="Endo H."/>
            <person name="Kuwata A."/>
            <person name="Ogata H."/>
        </authorList>
    </citation>
    <scope>NUCLEOTIDE SEQUENCE [LARGE SCALE GENOMIC DNA]</scope>
</reference>
<proteinExistence type="predicted"/>
<sequence length="141" mass="16017">MEQQVLLRITKSDGLGKFRALAKQCSKEFFDDPSLLVAVERRILEVLVLAMPPVVEMKARGKKQQQEKKNDPRKLEILDACKALASACSYVGDFAEELYERVLEGCEAQHGKDHEKMKRCAKGLNICLECKALYLEYVPLE</sequence>
<gene>
    <name evidence="1" type="ORF">TL16_g10311</name>
</gene>
<comment type="caution">
    <text evidence="1">The sequence shown here is derived from an EMBL/GenBank/DDBJ whole genome shotgun (WGS) entry which is preliminary data.</text>
</comment>
<evidence type="ECO:0000313" key="1">
    <source>
        <dbReference type="EMBL" id="GMH85689.1"/>
    </source>
</evidence>
<organism evidence="1 2">
    <name type="scientific">Triparma laevis f. inornata</name>
    <dbReference type="NCBI Taxonomy" id="1714386"/>
    <lineage>
        <taxon>Eukaryota</taxon>
        <taxon>Sar</taxon>
        <taxon>Stramenopiles</taxon>
        <taxon>Ochrophyta</taxon>
        <taxon>Bolidophyceae</taxon>
        <taxon>Parmales</taxon>
        <taxon>Triparmaceae</taxon>
        <taxon>Triparma</taxon>
    </lineage>
</organism>
<dbReference type="Proteomes" id="UP001162640">
    <property type="component" value="Unassembled WGS sequence"/>
</dbReference>
<protein>
    <submittedName>
        <fullName evidence="1">Uncharacterized protein</fullName>
    </submittedName>
</protein>
<evidence type="ECO:0000313" key="2">
    <source>
        <dbReference type="Proteomes" id="UP001162640"/>
    </source>
</evidence>
<dbReference type="InterPro" id="IPR011990">
    <property type="entry name" value="TPR-like_helical_dom_sf"/>
</dbReference>
<dbReference type="AlphaFoldDB" id="A0A9W7BFA7"/>